<feature type="transmembrane region" description="Helical" evidence="1">
    <location>
        <begin position="20"/>
        <end position="39"/>
    </location>
</feature>
<dbReference type="RefSeq" id="WP_051905398.1">
    <property type="nucleotide sequence ID" value="NZ_CP011786.1"/>
</dbReference>
<dbReference type="EMBL" id="JGYK01000001">
    <property type="protein sequence ID" value="KFI40713.1"/>
    <property type="molecule type" value="Genomic_DNA"/>
</dbReference>
<evidence type="ECO:0000256" key="1">
    <source>
        <dbReference type="SAM" id="Phobius"/>
    </source>
</evidence>
<feature type="transmembrane region" description="Helical" evidence="1">
    <location>
        <begin position="51"/>
        <end position="70"/>
    </location>
</feature>
<dbReference type="Proteomes" id="UP000029015">
    <property type="component" value="Unassembled WGS sequence"/>
</dbReference>
<keyword evidence="1" id="KW-1133">Transmembrane helix</keyword>
<keyword evidence="1" id="KW-0812">Transmembrane</keyword>
<comment type="caution">
    <text evidence="2">The sequence shown here is derived from an EMBL/GenBank/DDBJ whole genome shotgun (WGS) entry which is preliminary data.</text>
</comment>
<keyword evidence="1" id="KW-0472">Membrane</keyword>
<gene>
    <name evidence="2" type="ORF">BACT_1420</name>
</gene>
<name>A0A086Z2G3_9BIFI</name>
<dbReference type="AlphaFoldDB" id="A0A086Z2G3"/>
<sequence length="93" mass="9950">MFIPVIFSFLVKRISPRAGFASLVMSAFTVAGTMAYGGMTHKADFALGGNWPIMFGIAIGLISYLLVTLLDKTRITPNAGGEGETAEAVHRAW</sequence>
<accession>A0A086Z2G3</accession>
<reference evidence="2 3" key="1">
    <citation type="submission" date="2014-03" db="EMBL/GenBank/DDBJ databases">
        <title>Genomics of Bifidobacteria.</title>
        <authorList>
            <person name="Ventura M."/>
            <person name="Milani C."/>
            <person name="Lugli G.A."/>
        </authorList>
    </citation>
    <scope>NUCLEOTIDE SEQUENCE [LARGE SCALE GENOMIC DNA]</scope>
    <source>
        <strain evidence="2 3">DSM 22766</strain>
    </source>
</reference>
<protein>
    <submittedName>
        <fullName evidence="2">Uncharacterized protein</fullName>
    </submittedName>
</protein>
<evidence type="ECO:0000313" key="2">
    <source>
        <dbReference type="EMBL" id="KFI40713.1"/>
    </source>
</evidence>
<keyword evidence="3" id="KW-1185">Reference proteome</keyword>
<evidence type="ECO:0000313" key="3">
    <source>
        <dbReference type="Proteomes" id="UP000029015"/>
    </source>
</evidence>
<organism evidence="2 3">
    <name type="scientific">Bifidobacterium actinocoloniiforme DSM 22766</name>
    <dbReference type="NCBI Taxonomy" id="1437605"/>
    <lineage>
        <taxon>Bacteria</taxon>
        <taxon>Bacillati</taxon>
        <taxon>Actinomycetota</taxon>
        <taxon>Actinomycetes</taxon>
        <taxon>Bifidobacteriales</taxon>
        <taxon>Bifidobacteriaceae</taxon>
        <taxon>Bifidobacterium</taxon>
    </lineage>
</organism>
<proteinExistence type="predicted"/>